<dbReference type="GO" id="GO:0051082">
    <property type="term" value="F:unfolded protein binding"/>
    <property type="evidence" value="ECO:0007669"/>
    <property type="project" value="InterPro"/>
</dbReference>
<name>A0A9P3HBX8_9FUNG</name>
<evidence type="ECO:0000313" key="9">
    <source>
        <dbReference type="Proteomes" id="UP000827284"/>
    </source>
</evidence>
<dbReference type="InterPro" id="IPR002777">
    <property type="entry name" value="PFD_beta-like"/>
</dbReference>
<dbReference type="PANTHER" id="PTHR21162:SF0">
    <property type="entry name" value="P53 AND DNA DAMAGE-REGULATED PROTEIN 1"/>
    <property type="match status" value="1"/>
</dbReference>
<comment type="subunit">
    <text evidence="7">Component of the PAQosome complex which is responsible for the biogenesis of several protein complexes and which consists of R2TP complex members RUVBL1, RUVBL2, RPAP3 and PIH1D1, URI complex members PFDN2, PFDN6, PDRG1, UXT and URI1 as well as ASDURF, POLR2E and DNAAF10/WDR92.</text>
</comment>
<evidence type="ECO:0000256" key="3">
    <source>
        <dbReference type="ARBA" id="ARBA00008045"/>
    </source>
</evidence>
<dbReference type="EMBL" id="BQFW01000008">
    <property type="protein sequence ID" value="GJJ73890.1"/>
    <property type="molecule type" value="Genomic_DNA"/>
</dbReference>
<dbReference type="InterPro" id="IPR009053">
    <property type="entry name" value="Prefoldin"/>
</dbReference>
<comment type="caution">
    <text evidence="8">The sequence shown here is derived from an EMBL/GenBank/DDBJ whole genome shotgun (WGS) entry which is preliminary data.</text>
</comment>
<evidence type="ECO:0000256" key="4">
    <source>
        <dbReference type="ARBA" id="ARBA00016313"/>
    </source>
</evidence>
<keyword evidence="5" id="KW-0963">Cytoplasm</keyword>
<organism evidence="8 9">
    <name type="scientific">Entomortierella parvispora</name>
    <dbReference type="NCBI Taxonomy" id="205924"/>
    <lineage>
        <taxon>Eukaryota</taxon>
        <taxon>Fungi</taxon>
        <taxon>Fungi incertae sedis</taxon>
        <taxon>Mucoromycota</taxon>
        <taxon>Mortierellomycotina</taxon>
        <taxon>Mortierellomycetes</taxon>
        <taxon>Mortierellales</taxon>
        <taxon>Mortierellaceae</taxon>
        <taxon>Entomortierella</taxon>
    </lineage>
</organism>
<reference evidence="8" key="2">
    <citation type="journal article" date="2022" name="Microbiol. Resour. Announc.">
        <title>Whole-Genome Sequence of Entomortierella parvispora E1425, a Mucoromycotan Fungus Associated with Burkholderiaceae-Related Endosymbiotic Bacteria.</title>
        <authorList>
            <person name="Herlambang A."/>
            <person name="Guo Y."/>
            <person name="Takashima Y."/>
            <person name="Narisawa K."/>
            <person name="Ohta H."/>
            <person name="Nishizawa T."/>
        </authorList>
    </citation>
    <scope>NUCLEOTIDE SEQUENCE</scope>
    <source>
        <strain evidence="8">E1425</strain>
    </source>
</reference>
<sequence length="117" mass="13600">MEFVSNLQQRELVAEEILTNKELIIDYDRRRNSNREALGKLKKDLSKEKKVWVNMGDMFIKMPKPNVETMIKKDQETLDSEIADIRQVMKEKVVELEKLEGGDGSKSRAFQLKGMTP</sequence>
<evidence type="ECO:0000256" key="5">
    <source>
        <dbReference type="ARBA" id="ARBA00022490"/>
    </source>
</evidence>
<evidence type="ECO:0000256" key="1">
    <source>
        <dbReference type="ARBA" id="ARBA00003581"/>
    </source>
</evidence>
<dbReference type="SUPFAM" id="SSF46579">
    <property type="entry name" value="Prefoldin"/>
    <property type="match status" value="1"/>
</dbReference>
<protein>
    <recommendedName>
        <fullName evidence="4">p53 and DNA damage-regulated protein 1</fullName>
    </recommendedName>
</protein>
<comment type="subcellular location">
    <subcellularLocation>
        <location evidence="2">Cytoplasm</location>
    </subcellularLocation>
</comment>
<dbReference type="PANTHER" id="PTHR21162">
    <property type="entry name" value="P53 AND DNA DAMAGE-REGULATED PROTEIN"/>
    <property type="match status" value="1"/>
</dbReference>
<evidence type="ECO:0000256" key="7">
    <source>
        <dbReference type="ARBA" id="ARBA00026022"/>
    </source>
</evidence>
<dbReference type="CDD" id="cd22860">
    <property type="entry name" value="PDRG1"/>
    <property type="match status" value="1"/>
</dbReference>
<dbReference type="AlphaFoldDB" id="A0A9P3HBX8"/>
<evidence type="ECO:0000256" key="6">
    <source>
        <dbReference type="ARBA" id="ARBA00023186"/>
    </source>
</evidence>
<dbReference type="Gene3D" id="1.10.287.370">
    <property type="match status" value="1"/>
</dbReference>
<keyword evidence="6" id="KW-0143">Chaperone</keyword>
<dbReference type="GO" id="GO:0016272">
    <property type="term" value="C:prefoldin complex"/>
    <property type="evidence" value="ECO:0007669"/>
    <property type="project" value="InterPro"/>
</dbReference>
<proteinExistence type="inferred from homology"/>
<dbReference type="GO" id="GO:0006457">
    <property type="term" value="P:protein folding"/>
    <property type="evidence" value="ECO:0007669"/>
    <property type="project" value="InterPro"/>
</dbReference>
<comment type="similarity">
    <text evidence="3">Belongs to the prefoldin subunit beta family.</text>
</comment>
<dbReference type="Proteomes" id="UP000827284">
    <property type="component" value="Unassembled WGS sequence"/>
</dbReference>
<reference evidence="8" key="1">
    <citation type="submission" date="2021-11" db="EMBL/GenBank/DDBJ databases">
        <authorList>
            <person name="Herlambang A."/>
            <person name="Guo Y."/>
            <person name="Takashima Y."/>
            <person name="Nishizawa T."/>
        </authorList>
    </citation>
    <scope>NUCLEOTIDE SEQUENCE</scope>
    <source>
        <strain evidence="8">E1425</strain>
    </source>
</reference>
<dbReference type="InterPro" id="IPR030482">
    <property type="entry name" value="PDRG1"/>
</dbReference>
<keyword evidence="9" id="KW-1185">Reference proteome</keyword>
<evidence type="ECO:0000256" key="2">
    <source>
        <dbReference type="ARBA" id="ARBA00004496"/>
    </source>
</evidence>
<accession>A0A9P3HBX8</accession>
<evidence type="ECO:0000313" key="8">
    <source>
        <dbReference type="EMBL" id="GJJ73890.1"/>
    </source>
</evidence>
<comment type="function">
    <text evidence="1">May play a role in chaperone-mediated protein folding.</text>
</comment>
<dbReference type="OrthoDB" id="20282at2759"/>
<dbReference type="GO" id="GO:0005737">
    <property type="term" value="C:cytoplasm"/>
    <property type="evidence" value="ECO:0007669"/>
    <property type="project" value="UniProtKB-SubCell"/>
</dbReference>
<gene>
    <name evidence="8" type="ORF">EMPS_06248</name>
</gene>
<dbReference type="Pfam" id="PF01920">
    <property type="entry name" value="Prefoldin_2"/>
    <property type="match status" value="1"/>
</dbReference>